<accession>A0ACB8KES5</accession>
<reference evidence="2" key="1">
    <citation type="journal article" date="2023" name="Hortic. Res.">
        <title>A chromosome-level phased genome enabling allele-level studies in sweet orange: a case study on citrus Huanglongbing tolerance.</title>
        <authorList>
            <person name="Wu B."/>
            <person name="Yu Q."/>
            <person name="Deng Z."/>
            <person name="Duan Y."/>
            <person name="Luo F."/>
            <person name="Gmitter F. Jr."/>
        </authorList>
    </citation>
    <scope>NUCLEOTIDE SEQUENCE [LARGE SCALE GENOMIC DNA]</scope>
    <source>
        <strain evidence="2">cv. Valencia</strain>
    </source>
</reference>
<evidence type="ECO:0000313" key="2">
    <source>
        <dbReference type="Proteomes" id="UP000829398"/>
    </source>
</evidence>
<keyword evidence="2" id="KW-1185">Reference proteome</keyword>
<dbReference type="Proteomes" id="UP000829398">
    <property type="component" value="Chromosome 5"/>
</dbReference>
<protein>
    <submittedName>
        <fullName evidence="1">Growth-regulating factor 4</fullName>
    </submittedName>
</protein>
<gene>
    <name evidence="1" type="ORF">KPL71_014879</name>
</gene>
<organism evidence="1 2">
    <name type="scientific">Citrus sinensis</name>
    <name type="common">Sweet orange</name>
    <name type="synonym">Citrus aurantium var. sinensis</name>
    <dbReference type="NCBI Taxonomy" id="2711"/>
    <lineage>
        <taxon>Eukaryota</taxon>
        <taxon>Viridiplantae</taxon>
        <taxon>Streptophyta</taxon>
        <taxon>Embryophyta</taxon>
        <taxon>Tracheophyta</taxon>
        <taxon>Spermatophyta</taxon>
        <taxon>Magnoliopsida</taxon>
        <taxon>eudicotyledons</taxon>
        <taxon>Gunneridae</taxon>
        <taxon>Pentapetalae</taxon>
        <taxon>rosids</taxon>
        <taxon>malvids</taxon>
        <taxon>Sapindales</taxon>
        <taxon>Rutaceae</taxon>
        <taxon>Aurantioideae</taxon>
        <taxon>Citrus</taxon>
    </lineage>
</organism>
<evidence type="ECO:0000313" key="1">
    <source>
        <dbReference type="EMBL" id="KAH9752866.1"/>
    </source>
</evidence>
<sequence length="361" mass="39760">MSGSGSLSSSVAPFTASQWHELEHQALIFKYLKAGLPVPPDLLVPIRTSLKFLSSSLFHHPTFGYCSYFGKKIDPEPGRCRRTDGKKWRCSKDAHPNSKYCERHMNRSRYRSRKPVESQNTSQSLSTTVGVDIGGNRSSIGSGGGGGGGSRSLSFQNPPLQPLSTREGICFRSNMSQSQMAAIPYGIPNKEYSGQYRLQELKPEGNDGVLSMASESLRGFTMNSSVDNSWCVTTSGSSSIPLSDQRSGAFLQNSCLPMQTLQDFDSLIGNGATSKQQQQHYFFGREFDSSRSQKQEHQALQPLPDELPKTIDFGYYLDDQRANKSSLSTTQLSMSTPIASSKFFETSAHSSKDTSMDKFLS</sequence>
<dbReference type="EMBL" id="CM039174">
    <property type="protein sequence ID" value="KAH9752866.1"/>
    <property type="molecule type" value="Genomic_DNA"/>
</dbReference>
<name>A0ACB8KES5_CITSI</name>
<comment type="caution">
    <text evidence="1">The sequence shown here is derived from an EMBL/GenBank/DDBJ whole genome shotgun (WGS) entry which is preliminary data.</text>
</comment>
<proteinExistence type="predicted"/>